<dbReference type="RefSeq" id="WP_145882358.1">
    <property type="nucleotide sequence ID" value="NZ_CP046904.1"/>
</dbReference>
<protein>
    <submittedName>
        <fullName evidence="1">Uncharacterized protein</fullName>
    </submittedName>
</protein>
<evidence type="ECO:0000313" key="1">
    <source>
        <dbReference type="EMBL" id="QGZ40042.1"/>
    </source>
</evidence>
<name>A0ABX6FU00_9BURK</name>
<reference evidence="1 2" key="1">
    <citation type="submission" date="2019-12" db="EMBL/GenBank/DDBJ databases">
        <title>Draft Genome Sequences of Six Type Strains of the Genus Massilia.</title>
        <authorList>
            <person name="Miess H."/>
            <person name="Frediansyah A."/>
            <person name="Goeker M."/>
            <person name="Gross H."/>
        </authorList>
    </citation>
    <scope>NUCLEOTIDE SEQUENCE [LARGE SCALE GENOMIC DNA]</scope>
    <source>
        <strain evidence="1 2">DSM 26639</strain>
    </source>
</reference>
<accession>A0ABX6FU00</accession>
<sequence>MKLVEAKYTLAQMRNNGIMQFFDISNTNPSWPVLDLNRVSSLFYVFVSDQALSPIFLGKVLSAVVTPSAEPVPKLMLSAIFNPGNLGARLIELTKKYSSLGGGVIKDRLDPQEDWDIIRGHEMCGLHTDPEKLRKRLLRYFETA</sequence>
<proteinExistence type="predicted"/>
<dbReference type="Proteomes" id="UP000437862">
    <property type="component" value="Chromosome"/>
</dbReference>
<evidence type="ECO:0000313" key="2">
    <source>
        <dbReference type="Proteomes" id="UP000437862"/>
    </source>
</evidence>
<gene>
    <name evidence="1" type="ORF">GO485_13900</name>
</gene>
<dbReference type="EMBL" id="CP046904">
    <property type="protein sequence ID" value="QGZ40042.1"/>
    <property type="molecule type" value="Genomic_DNA"/>
</dbReference>
<keyword evidence="2" id="KW-1185">Reference proteome</keyword>
<organism evidence="1 2">
    <name type="scientific">Pseudoduganella flava</name>
    <dbReference type="NCBI Taxonomy" id="871742"/>
    <lineage>
        <taxon>Bacteria</taxon>
        <taxon>Pseudomonadati</taxon>
        <taxon>Pseudomonadota</taxon>
        <taxon>Betaproteobacteria</taxon>
        <taxon>Burkholderiales</taxon>
        <taxon>Oxalobacteraceae</taxon>
        <taxon>Telluria group</taxon>
        <taxon>Pseudoduganella</taxon>
    </lineage>
</organism>